<keyword evidence="2" id="KW-0204">Cytolysis</keyword>
<dbReference type="AlphaFoldDB" id="A0AAJ1J9Y3"/>
<dbReference type="GO" id="GO:0009404">
    <property type="term" value="P:toxin metabolic process"/>
    <property type="evidence" value="ECO:0007669"/>
    <property type="project" value="UniProtKB-UniRule"/>
</dbReference>
<organism evidence="3 4">
    <name type="scientific">Xenorhabdus bovienii</name>
    <name type="common">Xenorhabdus nematophila subsp. bovienii</name>
    <dbReference type="NCBI Taxonomy" id="40576"/>
    <lineage>
        <taxon>Bacteria</taxon>
        <taxon>Pseudomonadati</taxon>
        <taxon>Pseudomonadota</taxon>
        <taxon>Gammaproteobacteria</taxon>
        <taxon>Enterobacterales</taxon>
        <taxon>Morganellaceae</taxon>
        <taxon>Xenorhabdus</taxon>
    </lineage>
</organism>
<dbReference type="Proteomes" id="UP001222434">
    <property type="component" value="Unassembled WGS sequence"/>
</dbReference>
<evidence type="ECO:0000256" key="2">
    <source>
        <dbReference type="RuleBase" id="RU368102"/>
    </source>
</evidence>
<comment type="caution">
    <text evidence="3">The sequence shown here is derived from an EMBL/GenBank/DDBJ whole genome shotgun (WGS) entry which is preliminary data.</text>
</comment>
<dbReference type="EMBL" id="JAILSO010000076">
    <property type="protein sequence ID" value="MDE1479840.1"/>
    <property type="molecule type" value="Genomic_DNA"/>
</dbReference>
<keyword evidence="2" id="KW-0963">Cytoplasm</keyword>
<dbReference type="RefSeq" id="WP_274713354.1">
    <property type="nucleotide sequence ID" value="NZ_JAILSO010000076.1"/>
</dbReference>
<comment type="subcellular location">
    <subcellularLocation>
        <location evidence="2">Cytoplasm</location>
    </subcellularLocation>
</comment>
<gene>
    <name evidence="3" type="ORF">KKJ01_16795</name>
</gene>
<comment type="function">
    <text evidence="2">Involved in fatty acylation of protoxin at internal lysine residues, thereby converting it to the active toxin.</text>
</comment>
<dbReference type="InterPro" id="IPR003996">
    <property type="entry name" value="RTX_toxin-activating_protC_bac"/>
</dbReference>
<evidence type="ECO:0000256" key="1">
    <source>
        <dbReference type="ARBA" id="ARBA00005686"/>
    </source>
</evidence>
<dbReference type="EC" id="2.3.1.-" evidence="2"/>
<reference evidence="3" key="1">
    <citation type="submission" date="2021-08" db="EMBL/GenBank/DDBJ databases">
        <authorList>
            <person name="Papudeshi B."/>
            <person name="Bashey-Visser F."/>
        </authorList>
    </citation>
    <scope>NUCLEOTIDE SEQUENCE</scope>
    <source>
        <strain evidence="3">MC_266_E_2016</strain>
    </source>
</reference>
<reference evidence="3" key="2">
    <citation type="journal article" date="2022" name="J. Evol. Biol.">
        <title>Pre- and post-association barriers to host switching in sympatric mutualists.</title>
        <authorList>
            <person name="Dinges Z.M."/>
            <person name="Phillips R.K."/>
            <person name="Lively C.M."/>
            <person name="Bashey F."/>
        </authorList>
    </citation>
    <scope>NUCLEOTIDE SEQUENCE</scope>
    <source>
        <strain evidence="3">MC_266_E_2016</strain>
    </source>
</reference>
<protein>
    <recommendedName>
        <fullName evidence="2">RTX toxin-activating lysine-acyltransferase</fullName>
        <ecNumber evidence="2">2.3.1.-</ecNumber>
    </recommendedName>
</protein>
<comment type="similarity">
    <text evidence="1 2">Belongs to the RTX toxin acyltransferase family.</text>
</comment>
<proteinExistence type="inferred from homology"/>
<sequence>MLIGQYDVRAPLILGSEENETEMLGAATWLWMHSPLHQNAPLIALSTLLLPMIKAGQYVLVSHHGQPIFYLSWALFTEETELRYLTKRHEHNRDPQLHGGDRLWILDWIAPFGHSREMNSLVRQELFLHYCYRALYHKGSQRGAQVIRFRGRGVSREQAAHWWDSHPLTQALPERGFSR</sequence>
<dbReference type="Pfam" id="PF02794">
    <property type="entry name" value="HlyC"/>
    <property type="match status" value="1"/>
</dbReference>
<name>A0AAJ1J9Y3_XENBV</name>
<keyword evidence="2" id="KW-0808">Transferase</keyword>
<dbReference type="GO" id="GO:0016746">
    <property type="term" value="F:acyltransferase activity"/>
    <property type="evidence" value="ECO:0007669"/>
    <property type="project" value="UniProtKB-UniRule"/>
</dbReference>
<dbReference type="GO" id="GO:0031640">
    <property type="term" value="P:killing of cells of another organism"/>
    <property type="evidence" value="ECO:0007669"/>
    <property type="project" value="UniProtKB-KW"/>
</dbReference>
<evidence type="ECO:0000313" key="3">
    <source>
        <dbReference type="EMBL" id="MDE1479840.1"/>
    </source>
</evidence>
<evidence type="ECO:0000313" key="4">
    <source>
        <dbReference type="Proteomes" id="UP001222434"/>
    </source>
</evidence>
<accession>A0AAJ1J9Y3</accession>
<dbReference type="GO" id="GO:0005737">
    <property type="term" value="C:cytoplasm"/>
    <property type="evidence" value="ECO:0007669"/>
    <property type="project" value="UniProtKB-SubCell"/>
</dbReference>
<dbReference type="PRINTS" id="PR01489">
    <property type="entry name" value="RTXTOXINC"/>
</dbReference>
<keyword evidence="2" id="KW-0012">Acyltransferase</keyword>